<proteinExistence type="predicted"/>
<dbReference type="InterPro" id="IPR052933">
    <property type="entry name" value="DNA_Protect_Modify"/>
</dbReference>
<dbReference type="PANTHER" id="PTHR41313:SF1">
    <property type="entry name" value="DNA METHYLASE ADENINE-SPECIFIC DOMAIN-CONTAINING PROTEIN"/>
    <property type="match status" value="1"/>
</dbReference>
<dbReference type="EMBL" id="AUZX01004629">
    <property type="protein sequence ID" value="EQD70294.1"/>
    <property type="molecule type" value="Genomic_DNA"/>
</dbReference>
<dbReference type="CDD" id="cd02440">
    <property type="entry name" value="AdoMet_MTases"/>
    <property type="match status" value="1"/>
</dbReference>
<dbReference type="SUPFAM" id="SSF53335">
    <property type="entry name" value="S-adenosyl-L-methionine-dependent methyltransferases"/>
    <property type="match status" value="1"/>
</dbReference>
<dbReference type="Pfam" id="PF07669">
    <property type="entry name" value="Eco57I"/>
    <property type="match status" value="1"/>
</dbReference>
<dbReference type="GO" id="GO:0008168">
    <property type="term" value="F:methyltransferase activity"/>
    <property type="evidence" value="ECO:0007669"/>
    <property type="project" value="UniProtKB-KW"/>
</dbReference>
<dbReference type="AlphaFoldDB" id="T1CP69"/>
<dbReference type="InterPro" id="IPR029063">
    <property type="entry name" value="SAM-dependent_MTases_sf"/>
</dbReference>
<protein>
    <submittedName>
        <fullName evidence="3">DNA methylase</fullName>
    </submittedName>
</protein>
<reference evidence="3" key="1">
    <citation type="submission" date="2013-08" db="EMBL/GenBank/DDBJ databases">
        <authorList>
            <person name="Mendez C."/>
            <person name="Richter M."/>
            <person name="Ferrer M."/>
            <person name="Sanchez J."/>
        </authorList>
    </citation>
    <scope>NUCLEOTIDE SEQUENCE</scope>
</reference>
<sequence length="515" mass="56639">MWLPGFGPDEDPLESLGSDEQVESVPIPAAPVLERDPPRSTWERLDRAVFSDLTGEVTKYLANVKAIALVRELEAAGRTPTADERRTLKRYTGWGGLPNAFNEEQSDLAWVGRSRELRELLGDSEYVSAKDSTPNAHYTSLEVIEAMWSMVQRLGFRGGRILEPAAGVGYFLGGMPAEIAQRSQITAVELDQLSARMLKALYGAHGVSITQGAFEGVRLPEGFFDLAIGNVPFGNYKVAEMRNVAYQDFLIHDYFFAKALELVRPGGLVVFITSSGTLDKQDERVREYLASKATLVAATRLPESTFQAIANTSVTTDIVILRKPLAARESSSSWMELAQIPKDSPLYGGDAYYYHLEWKMRANEYFVQHHPDRVIGKLQLVDNGYDKSVGCVFEGDLEAALAGQVDSLPAGLYAEREAVKIEPARATRDLAPGDNRLGFRVVDGQLFECDGEKLLSVEVPAAKLARIEGLVGIRDAARALVEAQPVTDSDADLVPLRERLNALYDAFAEQFGCIS</sequence>
<feature type="domain" description="Type II methyltransferase M.TaqI-like" evidence="2">
    <location>
        <begin position="219"/>
        <end position="295"/>
    </location>
</feature>
<evidence type="ECO:0000259" key="2">
    <source>
        <dbReference type="Pfam" id="PF07669"/>
    </source>
</evidence>
<dbReference type="InterPro" id="IPR011639">
    <property type="entry name" value="MethylTrfase_TaqI-like_dom"/>
</dbReference>
<name>T1CP69_9ZZZZ</name>
<feature type="non-terminal residue" evidence="3">
    <location>
        <position position="515"/>
    </location>
</feature>
<evidence type="ECO:0000313" key="3">
    <source>
        <dbReference type="EMBL" id="EQD70294.1"/>
    </source>
</evidence>
<organism evidence="3">
    <name type="scientific">mine drainage metagenome</name>
    <dbReference type="NCBI Taxonomy" id="410659"/>
    <lineage>
        <taxon>unclassified sequences</taxon>
        <taxon>metagenomes</taxon>
        <taxon>ecological metagenomes</taxon>
    </lineage>
</organism>
<evidence type="ECO:0000256" key="1">
    <source>
        <dbReference type="SAM" id="MobiDB-lite"/>
    </source>
</evidence>
<dbReference type="GO" id="GO:0032259">
    <property type="term" value="P:methylation"/>
    <property type="evidence" value="ECO:0007669"/>
    <property type="project" value="UniProtKB-KW"/>
</dbReference>
<gene>
    <name evidence="3" type="ORF">B1A_06369</name>
</gene>
<dbReference type="PANTHER" id="PTHR41313">
    <property type="entry name" value="ADENINE-SPECIFIC METHYLTRANSFERASE"/>
    <property type="match status" value="1"/>
</dbReference>
<dbReference type="GO" id="GO:0006304">
    <property type="term" value="P:DNA modification"/>
    <property type="evidence" value="ECO:0007669"/>
    <property type="project" value="InterPro"/>
</dbReference>
<dbReference type="Gene3D" id="3.40.50.150">
    <property type="entry name" value="Vaccinia Virus protein VP39"/>
    <property type="match status" value="1"/>
</dbReference>
<dbReference type="PRINTS" id="PR00507">
    <property type="entry name" value="N12N6MTFRASE"/>
</dbReference>
<accession>T1CP69</accession>
<reference evidence="3" key="2">
    <citation type="journal article" date="2014" name="ISME J.">
        <title>Microbial stratification in low pH oxic and suboxic macroscopic growths along an acid mine drainage.</title>
        <authorList>
            <person name="Mendez-Garcia C."/>
            <person name="Mesa V."/>
            <person name="Sprenger R.R."/>
            <person name="Richter M."/>
            <person name="Diez M.S."/>
            <person name="Solano J."/>
            <person name="Bargiela R."/>
            <person name="Golyshina O.V."/>
            <person name="Manteca A."/>
            <person name="Ramos J.L."/>
            <person name="Gallego J.R."/>
            <person name="Llorente I."/>
            <person name="Martins Dos Santos V.A."/>
            <person name="Jensen O.N."/>
            <person name="Pelaez A.I."/>
            <person name="Sanchez J."/>
            <person name="Ferrer M."/>
        </authorList>
    </citation>
    <scope>NUCLEOTIDE SEQUENCE</scope>
</reference>
<keyword evidence="3" id="KW-0808">Transferase</keyword>
<comment type="caution">
    <text evidence="3">The sequence shown here is derived from an EMBL/GenBank/DDBJ whole genome shotgun (WGS) entry which is preliminary data.</text>
</comment>
<keyword evidence="3" id="KW-0489">Methyltransferase</keyword>
<feature type="region of interest" description="Disordered" evidence="1">
    <location>
        <begin position="1"/>
        <end position="26"/>
    </location>
</feature>